<evidence type="ECO:0000256" key="2">
    <source>
        <dbReference type="ARBA" id="ARBA00022723"/>
    </source>
</evidence>
<evidence type="ECO:0000259" key="10">
    <source>
        <dbReference type="Pfam" id="PF00294"/>
    </source>
</evidence>
<dbReference type="Proteomes" id="UP000076078">
    <property type="component" value="Unassembled WGS sequence"/>
</dbReference>
<dbReference type="InterPro" id="IPR002139">
    <property type="entry name" value="Ribo/fructo_kinase"/>
</dbReference>
<evidence type="ECO:0000256" key="7">
    <source>
        <dbReference type="ARBA" id="ARBA00022958"/>
    </source>
</evidence>
<feature type="binding site" evidence="9">
    <location>
        <position position="307"/>
    </location>
    <ligand>
        <name>K(+)</name>
        <dbReference type="ChEBI" id="CHEBI:29103"/>
    </ligand>
</feature>
<evidence type="ECO:0000256" key="9">
    <source>
        <dbReference type="HAMAP-Rule" id="MF_03215"/>
    </source>
</evidence>
<feature type="active site" description="Proton acceptor" evidence="9">
    <location>
        <position position="270"/>
    </location>
</feature>
<comment type="catalytic activity">
    <reaction evidence="9">
        <text>D-ribose + ATP = D-ribose 5-phosphate + ADP + H(+)</text>
        <dbReference type="Rhea" id="RHEA:13697"/>
        <dbReference type="ChEBI" id="CHEBI:15378"/>
        <dbReference type="ChEBI" id="CHEBI:30616"/>
        <dbReference type="ChEBI" id="CHEBI:47013"/>
        <dbReference type="ChEBI" id="CHEBI:78346"/>
        <dbReference type="ChEBI" id="CHEBI:456216"/>
        <dbReference type="EC" id="2.7.1.15"/>
    </reaction>
</comment>
<keyword evidence="4 9" id="KW-0418">Kinase</keyword>
<feature type="binding site" evidence="9">
    <location>
        <position position="264"/>
    </location>
    <ligand>
        <name>K(+)</name>
        <dbReference type="ChEBI" id="CHEBI:29103"/>
    </ligand>
</feature>
<feature type="binding site" evidence="9">
    <location>
        <begin position="235"/>
        <end position="240"/>
    </location>
    <ligand>
        <name>ATP</name>
        <dbReference type="ChEBI" id="CHEBI:30616"/>
    </ligand>
</feature>
<dbReference type="EC" id="2.7.1.15" evidence="9"/>
<keyword evidence="5 9" id="KW-0067">ATP-binding</keyword>
<keyword evidence="2 9" id="KW-0479">Metal-binding</keyword>
<evidence type="ECO:0000256" key="1">
    <source>
        <dbReference type="ARBA" id="ARBA00022679"/>
    </source>
</evidence>
<dbReference type="EMBL" id="LODT01000037">
    <property type="protein sequence ID" value="KYQ90118.1"/>
    <property type="molecule type" value="Genomic_DNA"/>
</dbReference>
<reference evidence="11 12" key="1">
    <citation type="submission" date="2015-12" db="EMBL/GenBank/DDBJ databases">
        <title>Dictyostelia acquired genes for synthesis and detection of signals that induce cell-type specialization by lateral gene transfer from prokaryotes.</title>
        <authorList>
            <person name="Gloeckner G."/>
            <person name="Schaap P."/>
        </authorList>
    </citation>
    <scope>NUCLEOTIDE SEQUENCE [LARGE SCALE GENOMIC DNA]</scope>
    <source>
        <strain evidence="11 12">TK</strain>
    </source>
</reference>
<comment type="activity regulation">
    <text evidence="9">Activated by a monovalent cation that binds near, but not in, the active site. The most likely occupant of the site in vivo is potassium. Ion binding induces a conformational change that may alter substrate affinity.</text>
</comment>
<dbReference type="OrthoDB" id="415590at2759"/>
<keyword evidence="12" id="KW-1185">Reference proteome</keyword>
<feature type="binding site" evidence="9">
    <location>
        <begin position="42"/>
        <end position="46"/>
    </location>
    <ligand>
        <name>substrate</name>
    </ligand>
</feature>
<keyword evidence="3 9" id="KW-0547">Nucleotide-binding</keyword>
<evidence type="ECO:0000256" key="3">
    <source>
        <dbReference type="ARBA" id="ARBA00022741"/>
    </source>
</evidence>
<comment type="pathway">
    <text evidence="9">Carbohydrate metabolism; D-ribose degradation; D-ribose 5-phosphate from beta-D-ribopyranose: step 2/2.</text>
</comment>
<comment type="caution">
    <text evidence="11">The sequence shown here is derived from an EMBL/GenBank/DDBJ whole genome shotgun (WGS) entry which is preliminary data.</text>
</comment>
<dbReference type="InParanoid" id="A0A151Z859"/>
<keyword evidence="1 9" id="KW-0808">Transferase</keyword>
<dbReference type="InterPro" id="IPR029056">
    <property type="entry name" value="Ribokinase-like"/>
</dbReference>
<evidence type="ECO:0000313" key="11">
    <source>
        <dbReference type="EMBL" id="KYQ90118.1"/>
    </source>
</evidence>
<evidence type="ECO:0000256" key="6">
    <source>
        <dbReference type="ARBA" id="ARBA00022842"/>
    </source>
</evidence>
<proteinExistence type="inferred from homology"/>
<name>A0A151Z859_TIELA</name>
<dbReference type="FunCoup" id="A0A151Z859">
    <property type="interactions" value="63"/>
</dbReference>
<dbReference type="CDD" id="cd01174">
    <property type="entry name" value="ribokinase"/>
    <property type="match status" value="1"/>
</dbReference>
<dbReference type="Pfam" id="PF00294">
    <property type="entry name" value="PfkB"/>
    <property type="match status" value="1"/>
</dbReference>
<keyword evidence="9" id="KW-0963">Cytoplasm</keyword>
<keyword evidence="8 9" id="KW-0119">Carbohydrate metabolism</keyword>
<evidence type="ECO:0000256" key="5">
    <source>
        <dbReference type="ARBA" id="ARBA00022840"/>
    </source>
</evidence>
<keyword evidence="6 9" id="KW-0460">Magnesium</keyword>
<dbReference type="GO" id="GO:0005737">
    <property type="term" value="C:cytoplasm"/>
    <property type="evidence" value="ECO:0007669"/>
    <property type="project" value="UniProtKB-SubCell"/>
</dbReference>
<feature type="binding site" evidence="9">
    <location>
        <begin position="14"/>
        <end position="16"/>
    </location>
    <ligand>
        <name>substrate</name>
    </ligand>
</feature>
<dbReference type="NCBIfam" id="TIGR02152">
    <property type="entry name" value="D_ribokin_bact"/>
    <property type="match status" value="1"/>
</dbReference>
<comment type="subunit">
    <text evidence="9">Homodimer.</text>
</comment>
<feature type="binding site" evidence="9">
    <location>
        <position position="192"/>
    </location>
    <ligand>
        <name>ATP</name>
        <dbReference type="ChEBI" id="CHEBI:30616"/>
    </ligand>
</feature>
<evidence type="ECO:0000256" key="4">
    <source>
        <dbReference type="ARBA" id="ARBA00022777"/>
    </source>
</evidence>
<comment type="subcellular location">
    <subcellularLocation>
        <location evidence="9">Cytoplasm</location>
    </subcellularLocation>
    <subcellularLocation>
        <location evidence="9">Nucleus</location>
    </subcellularLocation>
</comment>
<dbReference type="UniPathway" id="UPA00916">
    <property type="reaction ID" value="UER00889"/>
</dbReference>
<feature type="binding site" evidence="9">
    <location>
        <position position="302"/>
    </location>
    <ligand>
        <name>K(+)</name>
        <dbReference type="ChEBI" id="CHEBI:29103"/>
    </ligand>
</feature>
<dbReference type="PRINTS" id="PR00990">
    <property type="entry name" value="RIBOKINASE"/>
</dbReference>
<comment type="cofactor">
    <cofactor evidence="9">
        <name>Mg(2+)</name>
        <dbReference type="ChEBI" id="CHEBI:18420"/>
    </cofactor>
    <text evidence="9">Requires a divalent cation, most likely magnesium in vivo, as an electrophilic catalyst to aid phosphoryl group transfer. It is the chelate of the metal and the nucleotide that is the actual substrate.</text>
</comment>
<comment type="function">
    <text evidence="9">Catalyzes the phosphorylation of ribose at O-5 in a reaction requiring ATP and magnesium. The resulting D-ribose-5-phosphate can then be used either for sythesis of nucleotides, histidine, and tryptophan, or as a component of the pentose phosphate pathway.</text>
</comment>
<feature type="binding site" evidence="9">
    <location>
        <position position="144"/>
    </location>
    <ligand>
        <name>substrate</name>
    </ligand>
</feature>
<evidence type="ECO:0000313" key="12">
    <source>
        <dbReference type="Proteomes" id="UP000076078"/>
    </source>
</evidence>
<gene>
    <name evidence="11" type="ORF">DLAC_08702</name>
</gene>
<dbReference type="GO" id="GO:0005634">
    <property type="term" value="C:nucleus"/>
    <property type="evidence" value="ECO:0007669"/>
    <property type="project" value="UniProtKB-SubCell"/>
</dbReference>
<dbReference type="InterPro" id="IPR011877">
    <property type="entry name" value="Ribokinase"/>
</dbReference>
<protein>
    <recommendedName>
        <fullName evidence="9">Ribokinase</fullName>
        <shortName evidence="9">RK</shortName>
        <ecNumber evidence="9">2.7.1.15</ecNumber>
    </recommendedName>
</protein>
<dbReference type="GO" id="GO:0005524">
    <property type="term" value="F:ATP binding"/>
    <property type="evidence" value="ECO:0007669"/>
    <property type="project" value="UniProtKB-UniRule"/>
</dbReference>
<keyword evidence="9" id="KW-0539">Nucleus</keyword>
<dbReference type="GO" id="GO:0046872">
    <property type="term" value="F:metal ion binding"/>
    <property type="evidence" value="ECO:0007669"/>
    <property type="project" value="UniProtKB-KW"/>
</dbReference>
<feature type="domain" description="Carbohydrate kinase PfkB" evidence="10">
    <location>
        <begin position="6"/>
        <end position="314"/>
    </location>
</feature>
<dbReference type="InterPro" id="IPR011611">
    <property type="entry name" value="PfkB_dom"/>
</dbReference>
<accession>A0A151Z859</accession>
<dbReference type="PANTHER" id="PTHR10584:SF166">
    <property type="entry name" value="RIBOKINASE"/>
    <property type="match status" value="1"/>
</dbReference>
<dbReference type="PANTHER" id="PTHR10584">
    <property type="entry name" value="SUGAR KINASE"/>
    <property type="match status" value="1"/>
</dbReference>
<feature type="binding site" evidence="9">
    <location>
        <begin position="269"/>
        <end position="270"/>
    </location>
    <ligand>
        <name>ATP</name>
        <dbReference type="ChEBI" id="CHEBI:30616"/>
    </ligand>
</feature>
<dbReference type="SUPFAM" id="SSF53613">
    <property type="entry name" value="Ribokinase-like"/>
    <property type="match status" value="1"/>
</dbReference>
<dbReference type="HAMAP" id="MF_01987">
    <property type="entry name" value="Ribokinase"/>
    <property type="match status" value="1"/>
</dbReference>
<dbReference type="AlphaFoldDB" id="A0A151Z859"/>
<dbReference type="OMA" id="DIVLIQQ"/>
<dbReference type="GO" id="GO:0019303">
    <property type="term" value="P:D-ribose catabolic process"/>
    <property type="evidence" value="ECO:0007669"/>
    <property type="project" value="UniProtKB-UniRule"/>
</dbReference>
<feature type="binding site" evidence="9">
    <location>
        <position position="311"/>
    </location>
    <ligand>
        <name>K(+)</name>
        <dbReference type="ChEBI" id="CHEBI:29103"/>
    </ligand>
</feature>
<feature type="binding site" evidence="9">
    <location>
        <position position="305"/>
    </location>
    <ligand>
        <name>K(+)</name>
        <dbReference type="ChEBI" id="CHEBI:29103"/>
    </ligand>
</feature>
<sequence length="319" mass="34611">MSHENSLVVVGATNWDMFTYCDEMPKPGETVKGSDFKVAFGGKAANQAVQAARLGSSVSIVTKIGDDLSGKKMLENFKNQNVNTLNVSVEGNDIPSGCATIIVDKHGENKIIIVGGTNSLLSKVDIDNAKDTIKQSNFVVCQLEVQLETTLAALKLAKQCNRPKTILNAAPFTKDPILSNEILQYVDILIVNEIEVFSLSGVNPENQDSNDIDNLYRISSNLLEKFAKIQHLIITVGSKGQVLVSREFGNHFIPITGEKVKVVDTTGAGDSFIGSFAHYLNQDPQKSYIEAIKKASKVATLSVQKHGAQPSYPSKEDLN</sequence>
<feature type="binding site" evidence="9">
    <location>
        <position position="266"/>
    </location>
    <ligand>
        <name>K(+)</name>
        <dbReference type="ChEBI" id="CHEBI:29103"/>
    </ligand>
</feature>
<organism evidence="11 12">
    <name type="scientific">Tieghemostelium lacteum</name>
    <name type="common">Slime mold</name>
    <name type="synonym">Dictyostelium lacteum</name>
    <dbReference type="NCBI Taxonomy" id="361077"/>
    <lineage>
        <taxon>Eukaryota</taxon>
        <taxon>Amoebozoa</taxon>
        <taxon>Evosea</taxon>
        <taxon>Eumycetozoa</taxon>
        <taxon>Dictyostelia</taxon>
        <taxon>Dictyosteliales</taxon>
        <taxon>Raperosteliaceae</taxon>
        <taxon>Tieghemostelium</taxon>
    </lineage>
</organism>
<evidence type="ECO:0000256" key="8">
    <source>
        <dbReference type="ARBA" id="ARBA00023277"/>
    </source>
</evidence>
<dbReference type="STRING" id="361077.A0A151Z859"/>
<dbReference type="GO" id="GO:0004747">
    <property type="term" value="F:ribokinase activity"/>
    <property type="evidence" value="ECO:0007669"/>
    <property type="project" value="UniProtKB-UniRule"/>
</dbReference>
<comment type="similarity">
    <text evidence="9">Belongs to the carbohydrate kinase PfkB family. Ribokinase subfamily.</text>
</comment>
<feature type="binding site" evidence="9">
    <location>
        <position position="270"/>
    </location>
    <ligand>
        <name>substrate</name>
    </ligand>
</feature>
<keyword evidence="7 9" id="KW-0630">Potassium</keyword>
<dbReference type="Gene3D" id="3.40.1190.20">
    <property type="match status" value="1"/>
</dbReference>
<comment type="caution">
    <text evidence="9">Lacks conserved residue(s) required for the propagation of feature annotation.</text>
</comment>